<sequence>MAKRKIVWSHKANIKLFEILDFYEKRNKSKDFSAKLYKRFNEELALLHKQPGIGIKTDLEAIRGLIVDKFILFYEVTSDNIIVHTLWDCRQNPGDLKIK</sequence>
<proteinExistence type="predicted"/>
<evidence type="ECO:0000313" key="2">
    <source>
        <dbReference type="EMBL" id="GAO27906.1"/>
    </source>
</evidence>
<dbReference type="STRING" id="1236989.JCM15548_14777"/>
<keyword evidence="1" id="KW-1277">Toxin-antitoxin system</keyword>
<name>A0A0E9LRZ6_9BACT</name>
<dbReference type="InterPro" id="IPR035093">
    <property type="entry name" value="RelE/ParE_toxin_dom_sf"/>
</dbReference>
<dbReference type="EMBL" id="BAZW01000143">
    <property type="protein sequence ID" value="GAO27906.1"/>
    <property type="molecule type" value="Genomic_DNA"/>
</dbReference>
<protein>
    <recommendedName>
        <fullName evidence="4">Type II toxin-antitoxin system RelE/ParE family toxin</fullName>
    </recommendedName>
</protein>
<dbReference type="RefSeq" id="WP_062129059.1">
    <property type="nucleotide sequence ID" value="NZ_BAZW01000143.1"/>
</dbReference>
<evidence type="ECO:0000313" key="3">
    <source>
        <dbReference type="Proteomes" id="UP000032900"/>
    </source>
</evidence>
<keyword evidence="3" id="KW-1185">Reference proteome</keyword>
<comment type="caution">
    <text evidence="2">The sequence shown here is derived from an EMBL/GenBank/DDBJ whole genome shotgun (WGS) entry which is preliminary data.</text>
</comment>
<evidence type="ECO:0000256" key="1">
    <source>
        <dbReference type="ARBA" id="ARBA00022649"/>
    </source>
</evidence>
<dbReference type="InterPro" id="IPR007712">
    <property type="entry name" value="RelE/ParE_toxin"/>
</dbReference>
<dbReference type="Proteomes" id="UP000032900">
    <property type="component" value="Unassembled WGS sequence"/>
</dbReference>
<organism evidence="2 3">
    <name type="scientific">Geofilum rubicundum JCM 15548</name>
    <dbReference type="NCBI Taxonomy" id="1236989"/>
    <lineage>
        <taxon>Bacteria</taxon>
        <taxon>Pseudomonadati</taxon>
        <taxon>Bacteroidota</taxon>
        <taxon>Bacteroidia</taxon>
        <taxon>Marinilabiliales</taxon>
        <taxon>Marinilabiliaceae</taxon>
        <taxon>Geofilum</taxon>
    </lineage>
</organism>
<dbReference type="AlphaFoldDB" id="A0A0E9LRZ6"/>
<dbReference type="Pfam" id="PF05016">
    <property type="entry name" value="ParE_toxin"/>
    <property type="match status" value="1"/>
</dbReference>
<accession>A0A0E9LRZ6</accession>
<dbReference type="OrthoDB" id="1098070at2"/>
<dbReference type="Gene3D" id="3.30.2310.20">
    <property type="entry name" value="RelE-like"/>
    <property type="match status" value="1"/>
</dbReference>
<reference evidence="2 3" key="1">
    <citation type="journal article" date="2015" name="Microbes Environ.">
        <title>Distribution and evolution of nitrogen fixation genes in the phylum bacteroidetes.</title>
        <authorList>
            <person name="Inoue J."/>
            <person name="Oshima K."/>
            <person name="Suda W."/>
            <person name="Sakamoto M."/>
            <person name="Iino T."/>
            <person name="Noda S."/>
            <person name="Hongoh Y."/>
            <person name="Hattori M."/>
            <person name="Ohkuma M."/>
        </authorList>
    </citation>
    <scope>NUCLEOTIDE SEQUENCE [LARGE SCALE GENOMIC DNA]</scope>
    <source>
        <strain evidence="2">JCM 15548</strain>
    </source>
</reference>
<gene>
    <name evidence="2" type="ORF">JCM15548_14777</name>
</gene>
<evidence type="ECO:0008006" key="4">
    <source>
        <dbReference type="Google" id="ProtNLM"/>
    </source>
</evidence>